<dbReference type="PANTHER" id="PTHR42718">
    <property type="entry name" value="MAJOR FACILITATOR SUPERFAMILY MULTIDRUG TRANSPORTER MFSC"/>
    <property type="match status" value="1"/>
</dbReference>
<dbReference type="Pfam" id="PF07690">
    <property type="entry name" value="MFS_1"/>
    <property type="match status" value="1"/>
</dbReference>
<feature type="transmembrane region" description="Helical" evidence="7">
    <location>
        <begin position="444"/>
        <end position="464"/>
    </location>
</feature>
<feature type="transmembrane region" description="Helical" evidence="7">
    <location>
        <begin position="394"/>
        <end position="417"/>
    </location>
</feature>
<accession>C7DGW1</accession>
<evidence type="ECO:0000256" key="2">
    <source>
        <dbReference type="ARBA" id="ARBA00022448"/>
    </source>
</evidence>
<name>C7DGW1_MICA2</name>
<keyword evidence="5 7" id="KW-1133">Transmembrane helix</keyword>
<evidence type="ECO:0000256" key="3">
    <source>
        <dbReference type="ARBA" id="ARBA00022475"/>
    </source>
</evidence>
<dbReference type="EMBL" id="GG697239">
    <property type="protein sequence ID" value="EET90282.1"/>
    <property type="molecule type" value="Genomic_DNA"/>
</dbReference>
<dbReference type="InterPro" id="IPR020846">
    <property type="entry name" value="MFS_dom"/>
</dbReference>
<dbReference type="PROSITE" id="PS50850">
    <property type="entry name" value="MFS"/>
    <property type="match status" value="1"/>
</dbReference>
<protein>
    <submittedName>
        <fullName evidence="9">Major facilitator superfamily MFS_1</fullName>
    </submittedName>
</protein>
<keyword evidence="4 7" id="KW-0812">Transmembrane</keyword>
<dbReference type="Gene3D" id="1.20.1720.10">
    <property type="entry name" value="Multidrug resistance protein D"/>
    <property type="match status" value="1"/>
</dbReference>
<dbReference type="PANTHER" id="PTHR42718:SF9">
    <property type="entry name" value="MAJOR FACILITATOR SUPERFAMILY MULTIDRUG TRANSPORTER MFSC"/>
    <property type="match status" value="1"/>
</dbReference>
<feature type="transmembrane region" description="Helical" evidence="7">
    <location>
        <begin position="77"/>
        <end position="96"/>
    </location>
</feature>
<dbReference type="InterPro" id="IPR036259">
    <property type="entry name" value="MFS_trans_sf"/>
</dbReference>
<feature type="transmembrane region" description="Helical" evidence="7">
    <location>
        <begin position="264"/>
        <end position="287"/>
    </location>
</feature>
<organism evidence="9 10">
    <name type="scientific">Candidatus Micrarchaeum acidiphilum ARMAN-2</name>
    <dbReference type="NCBI Taxonomy" id="425595"/>
    <lineage>
        <taxon>Archaea</taxon>
        <taxon>Candidatus Micrarchaeota</taxon>
        <taxon>Candidatus Micrarchaeia</taxon>
        <taxon>Candidatus Micrarchaeales</taxon>
        <taxon>Candidatus Micrarchaeaceae</taxon>
        <taxon>Candidatus Micrarchaeum</taxon>
    </lineage>
</organism>
<dbReference type="FunFam" id="1.20.1720.10:FF:000021">
    <property type="entry name" value="Drug resistance transporter, EmrB/QacA subfamily"/>
    <property type="match status" value="1"/>
</dbReference>
<feature type="transmembrane region" description="Helical" evidence="7">
    <location>
        <begin position="102"/>
        <end position="123"/>
    </location>
</feature>
<reference evidence="9 10" key="2">
    <citation type="journal article" date="2010" name="Proc. Natl. Acad. Sci. U.S.A.">
        <title>Enigmatic, ultrasmall, uncultivated Archaea.</title>
        <authorList>
            <person name="Baker B.J."/>
            <person name="Comolli L.R."/>
            <person name="Dick G.J."/>
            <person name="Hauser L.J."/>
            <person name="Hyatt D."/>
            <person name="Dill B.D."/>
            <person name="Land M.L."/>
            <person name="Verberkmoes N.C."/>
            <person name="Hettich R.L."/>
            <person name="Banfield J.F."/>
        </authorList>
    </citation>
    <scope>NUCLEOTIDE SEQUENCE [LARGE SCALE GENOMIC DNA]</scope>
    <source>
        <strain evidence="9">ARMAN-2</strain>
    </source>
</reference>
<feature type="transmembrane region" description="Helical" evidence="7">
    <location>
        <begin position="197"/>
        <end position="215"/>
    </location>
</feature>
<evidence type="ECO:0000256" key="5">
    <source>
        <dbReference type="ARBA" id="ARBA00022989"/>
    </source>
</evidence>
<keyword evidence="6 7" id="KW-0472">Membrane</keyword>
<feature type="transmembrane region" description="Helical" evidence="7">
    <location>
        <begin position="42"/>
        <end position="65"/>
    </location>
</feature>
<feature type="transmembrane region" description="Helical" evidence="7">
    <location>
        <begin position="328"/>
        <end position="347"/>
    </location>
</feature>
<evidence type="ECO:0000256" key="1">
    <source>
        <dbReference type="ARBA" id="ARBA00004651"/>
    </source>
</evidence>
<dbReference type="AlphaFoldDB" id="C7DGW1"/>
<evidence type="ECO:0000259" key="8">
    <source>
        <dbReference type="PROSITE" id="PS50850"/>
    </source>
</evidence>
<evidence type="ECO:0000256" key="4">
    <source>
        <dbReference type="ARBA" id="ARBA00022692"/>
    </source>
</evidence>
<dbReference type="CDD" id="cd17321">
    <property type="entry name" value="MFS_MMR_MDR_like"/>
    <property type="match status" value="1"/>
</dbReference>
<dbReference type="SUPFAM" id="SSF103473">
    <property type="entry name" value="MFS general substrate transporter"/>
    <property type="match status" value="1"/>
</dbReference>
<keyword evidence="2" id="KW-0813">Transport</keyword>
<dbReference type="Proteomes" id="UP000332487">
    <property type="component" value="Unassembled WGS sequence"/>
</dbReference>
<feature type="domain" description="Major facilitator superfamily (MFS) profile" evidence="8">
    <location>
        <begin position="11"/>
        <end position="470"/>
    </location>
</feature>
<dbReference type="InterPro" id="IPR011701">
    <property type="entry name" value="MFS"/>
</dbReference>
<sequence length="488" mass="51990">MQDAKPKENLILLVVVIGTLMASIDSTIVLLAFPAITQALHSTISTIIWVILAYIIVVAVLSTQLGRIGDIYGRAKMFNLGFAIFTIASFLCGIAPTDVTLILFRIVQAVGGALISSNSGAIIADTFDRSRIGRAYGFTSMSWNIGALLGIVLGGVITTFIGYRYIFFINVPIGIFAVALGIKYLKDRTRTNERVDLIGMALLGAAIALISYSGIEYASVGANAVNSALFTIGVLLAIAFVLFDRKAKMPTINFSMFHNKVLRNSMMAALFQGLGFMGVTFLLIMYLQGVRGYTPLIASLILLPGYVVSGILSPIMGRYSDRYGARNIATIGIAFMVAGVAFYILFLGVSSPVYYVVLGTIITGFGGAMFWPSNNSAVMANVRGELRGAASGTLRLFGNMGLIGSFVIAFVAAASAMPRYLAFEVFAGISKVIGGVGRGFVNGMHAAFITLILMLALAGLFSFIRGREDRSGSVEAEHKGKSLHGKAE</sequence>
<reference evidence="9 10" key="1">
    <citation type="journal article" date="2009" name="Genome Biol.">
        <title>Community-wide analysis of microbial genome sequence signatures.</title>
        <authorList>
            <person name="Dick G.J."/>
            <person name="Andersson A.F."/>
            <person name="Baker B.J."/>
            <person name="Simmons S.L."/>
            <person name="Thomas B.C."/>
            <person name="Yelton A.P."/>
            <person name="Banfield J.F."/>
        </authorList>
    </citation>
    <scope>NUCLEOTIDE SEQUENCE [LARGE SCALE GENOMIC DNA]</scope>
    <source>
        <strain evidence="9">ARMAN-2</strain>
    </source>
</reference>
<keyword evidence="3" id="KW-1003">Cell membrane</keyword>
<comment type="subcellular location">
    <subcellularLocation>
        <location evidence="1">Cell membrane</location>
        <topology evidence="1">Multi-pass membrane protein</topology>
    </subcellularLocation>
</comment>
<feature type="transmembrane region" description="Helical" evidence="7">
    <location>
        <begin position="12"/>
        <end position="36"/>
    </location>
</feature>
<dbReference type="GO" id="GO:0022857">
    <property type="term" value="F:transmembrane transporter activity"/>
    <property type="evidence" value="ECO:0007669"/>
    <property type="project" value="InterPro"/>
</dbReference>
<evidence type="ECO:0000313" key="9">
    <source>
        <dbReference type="EMBL" id="EET90282.1"/>
    </source>
</evidence>
<feature type="transmembrane region" description="Helical" evidence="7">
    <location>
        <begin position="221"/>
        <end position="243"/>
    </location>
</feature>
<feature type="transmembrane region" description="Helical" evidence="7">
    <location>
        <begin position="135"/>
        <end position="157"/>
    </location>
</feature>
<evidence type="ECO:0000256" key="7">
    <source>
        <dbReference type="SAM" id="Phobius"/>
    </source>
</evidence>
<evidence type="ECO:0000256" key="6">
    <source>
        <dbReference type="ARBA" id="ARBA00023136"/>
    </source>
</evidence>
<dbReference type="Gene3D" id="1.20.1250.20">
    <property type="entry name" value="MFS general substrate transporter like domains"/>
    <property type="match status" value="1"/>
</dbReference>
<feature type="transmembrane region" description="Helical" evidence="7">
    <location>
        <begin position="163"/>
        <end position="185"/>
    </location>
</feature>
<gene>
    <name evidence="9" type="ORF">UNLARM2_0311</name>
</gene>
<feature type="transmembrane region" description="Helical" evidence="7">
    <location>
        <begin position="353"/>
        <end position="373"/>
    </location>
</feature>
<feature type="transmembrane region" description="Helical" evidence="7">
    <location>
        <begin position="293"/>
        <end position="316"/>
    </location>
</feature>
<dbReference type="GO" id="GO:0005886">
    <property type="term" value="C:plasma membrane"/>
    <property type="evidence" value="ECO:0007669"/>
    <property type="project" value="UniProtKB-SubCell"/>
</dbReference>
<proteinExistence type="predicted"/>
<keyword evidence="10" id="KW-1185">Reference proteome</keyword>
<evidence type="ECO:0000313" key="10">
    <source>
        <dbReference type="Proteomes" id="UP000332487"/>
    </source>
</evidence>